<dbReference type="RefSeq" id="WP_140945981.1">
    <property type="nucleotide sequence ID" value="NZ_FAOO01000031.1"/>
</dbReference>
<evidence type="ECO:0000256" key="2">
    <source>
        <dbReference type="ARBA" id="ARBA00022150"/>
    </source>
</evidence>
<keyword evidence="4" id="KW-0255">Endonuclease</keyword>
<keyword evidence="7" id="KW-0051">Antiviral defense</keyword>
<dbReference type="PANTHER" id="PTHR35579">
    <property type="entry name" value="CRISPR SYSTEM CMS ENDORIBONUCLEASE CSM3"/>
    <property type="match status" value="1"/>
</dbReference>
<sequence length="234" mass="26632">MKLLKYKVITGEIELLTGLHIGGSSDIIEIGGMDNPVLKHPITGEPYIPGSSLKGKMRSLLELVFGKVNNDGDVHKCKDLYCEICRVFGTSPEKEFEEIAKKRGPTRVIFRDAFISDDYKKEMREKGLTVYDIIEEKTENNLNRITAKANPRRLERVVPGVRFSFEIVYRVFDTGDDGKLDEKLFEIIQQGMKLLELDCLGGYGSRGSGKIKFIVRPDQIREYKPEELKLEVEV</sequence>
<dbReference type="OrthoDB" id="9789361at2"/>
<dbReference type="PANTHER" id="PTHR35579:SF3">
    <property type="entry name" value="CRISPR SYSTEM CMS ENDORIBONUCLEASE CSM3"/>
    <property type="match status" value="1"/>
</dbReference>
<feature type="domain" description="CRISPR type III-associated protein" evidence="9">
    <location>
        <begin position="12"/>
        <end position="211"/>
    </location>
</feature>
<keyword evidence="3" id="KW-0540">Nuclease</keyword>
<name>A0A0S4NGQ3_9BACT</name>
<dbReference type="GO" id="GO:0004519">
    <property type="term" value="F:endonuclease activity"/>
    <property type="evidence" value="ECO:0007669"/>
    <property type="project" value="UniProtKB-KW"/>
</dbReference>
<evidence type="ECO:0000256" key="6">
    <source>
        <dbReference type="ARBA" id="ARBA00022884"/>
    </source>
</evidence>
<evidence type="ECO:0000313" key="11">
    <source>
        <dbReference type="Proteomes" id="UP000320623"/>
    </source>
</evidence>
<keyword evidence="5" id="KW-0378">Hydrolase</keyword>
<dbReference type="InterPro" id="IPR013412">
    <property type="entry name" value="CRISPR-assoc_RAMP_Csm3"/>
</dbReference>
<evidence type="ECO:0000256" key="8">
    <source>
        <dbReference type="ARBA" id="ARBA00033183"/>
    </source>
</evidence>
<evidence type="ECO:0000259" key="9">
    <source>
        <dbReference type="Pfam" id="PF03787"/>
    </source>
</evidence>
<evidence type="ECO:0000313" key="10">
    <source>
        <dbReference type="EMBL" id="CUU09201.1"/>
    </source>
</evidence>
<organism evidence="10 11">
    <name type="scientific">Candidatus Thermokryptus mobilis</name>
    <dbReference type="NCBI Taxonomy" id="1643428"/>
    <lineage>
        <taxon>Bacteria</taxon>
        <taxon>Pseudomonadati</taxon>
        <taxon>Candidatus Kryptoniota</taxon>
        <taxon>Candidatus Thermokryptus</taxon>
    </lineage>
</organism>
<dbReference type="InterPro" id="IPR005537">
    <property type="entry name" value="RAMP_III_fam"/>
</dbReference>
<dbReference type="Pfam" id="PF03787">
    <property type="entry name" value="RAMPs"/>
    <property type="match status" value="1"/>
</dbReference>
<dbReference type="GO" id="GO:0016787">
    <property type="term" value="F:hydrolase activity"/>
    <property type="evidence" value="ECO:0007669"/>
    <property type="project" value="UniProtKB-KW"/>
</dbReference>
<evidence type="ECO:0000256" key="7">
    <source>
        <dbReference type="ARBA" id="ARBA00023118"/>
    </source>
</evidence>
<evidence type="ECO:0000256" key="1">
    <source>
        <dbReference type="ARBA" id="ARBA00006342"/>
    </source>
</evidence>
<dbReference type="AlphaFoldDB" id="A0A0S4NGQ3"/>
<dbReference type="GO" id="GO:0003723">
    <property type="term" value="F:RNA binding"/>
    <property type="evidence" value="ECO:0007669"/>
    <property type="project" value="UniProtKB-KW"/>
</dbReference>
<dbReference type="Proteomes" id="UP000320623">
    <property type="component" value="Unassembled WGS sequence"/>
</dbReference>
<dbReference type="NCBIfam" id="TIGR02582">
    <property type="entry name" value="cas7_TM1809"/>
    <property type="match status" value="1"/>
</dbReference>
<keyword evidence="11" id="KW-1185">Reference proteome</keyword>
<comment type="similarity">
    <text evidence="1">Belongs to the CRISPR-associated Csm3 family.</text>
</comment>
<dbReference type="GO" id="GO:0051607">
    <property type="term" value="P:defense response to virus"/>
    <property type="evidence" value="ECO:0007669"/>
    <property type="project" value="UniProtKB-KW"/>
</dbReference>
<dbReference type="STRING" id="1643428.GCA_001442855_02237"/>
<accession>A0A0S4NGQ3</accession>
<reference evidence="11" key="1">
    <citation type="submission" date="2015-11" db="EMBL/GenBank/DDBJ databases">
        <authorList>
            <person name="Varghese N."/>
        </authorList>
    </citation>
    <scope>NUCLEOTIDE SEQUENCE [LARGE SCALE GENOMIC DNA]</scope>
</reference>
<protein>
    <recommendedName>
        <fullName evidence="2">CRISPR system Cms endoribonuclease Csm3</fullName>
    </recommendedName>
    <alternativeName>
        <fullName evidence="8">CRISPR type III A-associated RAMP protein Csm3</fullName>
    </alternativeName>
</protein>
<keyword evidence="6" id="KW-0694">RNA-binding</keyword>
<gene>
    <name evidence="10" type="ORF">JGI1_02290</name>
</gene>
<dbReference type="InterPro" id="IPR052216">
    <property type="entry name" value="CRISPR_Csm3_endoribonuclease"/>
</dbReference>
<dbReference type="EMBL" id="FAOO01000031">
    <property type="protein sequence ID" value="CUU09201.1"/>
    <property type="molecule type" value="Genomic_DNA"/>
</dbReference>
<proteinExistence type="inferred from homology"/>
<evidence type="ECO:0000256" key="4">
    <source>
        <dbReference type="ARBA" id="ARBA00022759"/>
    </source>
</evidence>
<evidence type="ECO:0000256" key="3">
    <source>
        <dbReference type="ARBA" id="ARBA00022722"/>
    </source>
</evidence>
<evidence type="ECO:0000256" key="5">
    <source>
        <dbReference type="ARBA" id="ARBA00022801"/>
    </source>
</evidence>